<evidence type="ECO:0000313" key="2">
    <source>
        <dbReference type="EMBL" id="PNX87001.1"/>
    </source>
</evidence>
<reference evidence="2 3" key="2">
    <citation type="journal article" date="2017" name="Front. Plant Sci.">
        <title>Gene Classification and Mining of Molecular Markers Useful in Red Clover (Trifolium pratense) Breeding.</title>
        <authorList>
            <person name="Istvanek J."/>
            <person name="Dluhosova J."/>
            <person name="Dluhos P."/>
            <person name="Patkova L."/>
            <person name="Nedelnik J."/>
            <person name="Repkova J."/>
        </authorList>
    </citation>
    <scope>NUCLEOTIDE SEQUENCE [LARGE SCALE GENOMIC DNA]</scope>
    <source>
        <strain evidence="3">cv. Tatra</strain>
        <tissue evidence="2">Young leaves</tissue>
    </source>
</reference>
<proteinExistence type="predicted"/>
<feature type="non-terminal residue" evidence="2">
    <location>
        <position position="1"/>
    </location>
</feature>
<dbReference type="EMBL" id="ASHM01052696">
    <property type="protein sequence ID" value="PNX87001.1"/>
    <property type="molecule type" value="Genomic_DNA"/>
</dbReference>
<evidence type="ECO:0000313" key="3">
    <source>
        <dbReference type="Proteomes" id="UP000236291"/>
    </source>
</evidence>
<protein>
    <submittedName>
        <fullName evidence="2">Uncharacterized protein</fullName>
    </submittedName>
</protein>
<evidence type="ECO:0000256" key="1">
    <source>
        <dbReference type="SAM" id="MobiDB-lite"/>
    </source>
</evidence>
<gene>
    <name evidence="2" type="ORF">L195_g043084</name>
</gene>
<reference evidence="2 3" key="1">
    <citation type="journal article" date="2014" name="Am. J. Bot.">
        <title>Genome assembly and annotation for red clover (Trifolium pratense; Fabaceae).</title>
        <authorList>
            <person name="Istvanek J."/>
            <person name="Jaros M."/>
            <person name="Krenek A."/>
            <person name="Repkova J."/>
        </authorList>
    </citation>
    <scope>NUCLEOTIDE SEQUENCE [LARGE SCALE GENOMIC DNA]</scope>
    <source>
        <strain evidence="3">cv. Tatra</strain>
        <tissue evidence="2">Young leaves</tissue>
    </source>
</reference>
<dbReference type="Proteomes" id="UP000236291">
    <property type="component" value="Unassembled WGS sequence"/>
</dbReference>
<feature type="region of interest" description="Disordered" evidence="1">
    <location>
        <begin position="1"/>
        <end position="37"/>
    </location>
</feature>
<comment type="caution">
    <text evidence="2">The sequence shown here is derived from an EMBL/GenBank/DDBJ whole genome shotgun (WGS) entry which is preliminary data.</text>
</comment>
<sequence length="37" mass="4601">RGRDCKNRRYKHEDFDERQVKEQPVQEAKEEQPVQED</sequence>
<accession>A0A2K3M878</accession>
<name>A0A2K3M878_TRIPR</name>
<feature type="compositionally biased region" description="Basic and acidic residues" evidence="1">
    <location>
        <begin position="27"/>
        <end position="37"/>
    </location>
</feature>
<organism evidence="2 3">
    <name type="scientific">Trifolium pratense</name>
    <name type="common">Red clover</name>
    <dbReference type="NCBI Taxonomy" id="57577"/>
    <lineage>
        <taxon>Eukaryota</taxon>
        <taxon>Viridiplantae</taxon>
        <taxon>Streptophyta</taxon>
        <taxon>Embryophyta</taxon>
        <taxon>Tracheophyta</taxon>
        <taxon>Spermatophyta</taxon>
        <taxon>Magnoliopsida</taxon>
        <taxon>eudicotyledons</taxon>
        <taxon>Gunneridae</taxon>
        <taxon>Pentapetalae</taxon>
        <taxon>rosids</taxon>
        <taxon>fabids</taxon>
        <taxon>Fabales</taxon>
        <taxon>Fabaceae</taxon>
        <taxon>Papilionoideae</taxon>
        <taxon>50 kb inversion clade</taxon>
        <taxon>NPAAA clade</taxon>
        <taxon>Hologalegina</taxon>
        <taxon>IRL clade</taxon>
        <taxon>Trifolieae</taxon>
        <taxon>Trifolium</taxon>
    </lineage>
</organism>
<dbReference type="AlphaFoldDB" id="A0A2K3M878"/>
<feature type="compositionally biased region" description="Basic and acidic residues" evidence="1">
    <location>
        <begin position="1"/>
        <end position="21"/>
    </location>
</feature>